<evidence type="ECO:0000256" key="4">
    <source>
        <dbReference type="ARBA" id="ARBA00022989"/>
    </source>
</evidence>
<evidence type="ECO:0000256" key="6">
    <source>
        <dbReference type="SAM" id="Coils"/>
    </source>
</evidence>
<evidence type="ECO:0000259" key="9">
    <source>
        <dbReference type="Pfam" id="PF02706"/>
    </source>
</evidence>
<protein>
    <submittedName>
        <fullName evidence="10">Chain-length determining protein</fullName>
    </submittedName>
</protein>
<sequence length="778" mass="82817">MTGMRDAVSSEELALDLGGLLRALARSFKWLLPLVLIAGGATLFALQFVPAKYKGEARILIETKDAELPGTARGVEEERALLDNEGVASQVQLLVSADLARRVAKRLDLAAIAEFDADREGSILGDVLNMIGLAPFSGASSQEERVLKHFFENLDVYRLDRSRVIAVDYSAQDADLAANVANAIVDEYLALQSAAKRESTQVAASALAPEVARLQGEVQAARKAVEDFRARADLLVGTDNITLNQRQLAEISSEVSAAQADKAEAQAKADLIRELLNSGGSLETASDVLQSPLIQRLREQQVAIQSNIAELSITLLPNHPQLRALQSQLADYNRQILSEARKVLQGLENDARVANERARALETRLSELKQAAARSGADQVRLAELERNANAKAQQLDAVLARLREADTRLRAEVIPADARIVSSASVPVEPYAPKVIGITVVVMLVTFLLGCAVVLMRAFLSGEALQRVPASSWQSSQRHAPAEEPPLTDPRVSDPPAMGAWGGQGGIPTSSGYSLQSFGSYSAGFGGADSVRTARMANYVADMADAAAPPVSRDEPGDTARPTDKTDDPTVVPSEEELVPQETAEPEIGTSLPDLTAFEGCVAVVSIGSPEFSHNIAFAQARSTTRAGGSVLLVEIFPAQSDPEAAEGFSDLVAGRANFAQVIYRDAESTARIIEAGRLAIPDHRADDVRFERALDAMVTTHEVVIVDLGGLDESLVASKVLDFADLVVLVAGPETDRGDLLAAAQTLAEHTGARIDILSADAAPPRHYPNGSGRAA</sequence>
<organism evidence="10 11">
    <name type="scientific">Roseibium aquae</name>
    <dbReference type="NCBI Taxonomy" id="1323746"/>
    <lineage>
        <taxon>Bacteria</taxon>
        <taxon>Pseudomonadati</taxon>
        <taxon>Pseudomonadota</taxon>
        <taxon>Alphaproteobacteria</taxon>
        <taxon>Hyphomicrobiales</taxon>
        <taxon>Stappiaceae</taxon>
        <taxon>Roseibium</taxon>
    </lineage>
</organism>
<dbReference type="OrthoDB" id="7786248at2"/>
<dbReference type="GO" id="GO:0005886">
    <property type="term" value="C:plasma membrane"/>
    <property type="evidence" value="ECO:0007669"/>
    <property type="project" value="UniProtKB-SubCell"/>
</dbReference>
<dbReference type="InterPro" id="IPR050445">
    <property type="entry name" value="Bact_polysacc_biosynth/exp"/>
</dbReference>
<name>A0A916X1M2_9HYPH</name>
<comment type="subcellular location">
    <subcellularLocation>
        <location evidence="1">Cell membrane</location>
        <topology evidence="1">Multi-pass membrane protein</topology>
    </subcellularLocation>
</comment>
<accession>A0A916X1M2</accession>
<dbReference type="SUPFAM" id="SSF52540">
    <property type="entry name" value="P-loop containing nucleoside triphosphate hydrolases"/>
    <property type="match status" value="1"/>
</dbReference>
<evidence type="ECO:0000256" key="2">
    <source>
        <dbReference type="ARBA" id="ARBA00022475"/>
    </source>
</evidence>
<dbReference type="AlphaFoldDB" id="A0A916X1M2"/>
<dbReference type="InterPro" id="IPR003856">
    <property type="entry name" value="LPS_length_determ_N"/>
</dbReference>
<dbReference type="EMBL" id="BMFA01000008">
    <property type="protein sequence ID" value="GGB54917.1"/>
    <property type="molecule type" value="Genomic_DNA"/>
</dbReference>
<feature type="compositionally biased region" description="Basic and acidic residues" evidence="7">
    <location>
        <begin position="553"/>
        <end position="569"/>
    </location>
</feature>
<feature type="region of interest" description="Disordered" evidence="7">
    <location>
        <begin position="548"/>
        <end position="586"/>
    </location>
</feature>
<dbReference type="Proteomes" id="UP000605148">
    <property type="component" value="Unassembled WGS sequence"/>
</dbReference>
<evidence type="ECO:0000256" key="8">
    <source>
        <dbReference type="SAM" id="Phobius"/>
    </source>
</evidence>
<evidence type="ECO:0000256" key="5">
    <source>
        <dbReference type="ARBA" id="ARBA00023136"/>
    </source>
</evidence>
<dbReference type="Gene3D" id="3.40.50.300">
    <property type="entry name" value="P-loop containing nucleotide triphosphate hydrolases"/>
    <property type="match status" value="1"/>
</dbReference>
<dbReference type="GO" id="GO:0004713">
    <property type="term" value="F:protein tyrosine kinase activity"/>
    <property type="evidence" value="ECO:0007669"/>
    <property type="project" value="TreeGrafter"/>
</dbReference>
<dbReference type="Pfam" id="PF02706">
    <property type="entry name" value="Wzz"/>
    <property type="match status" value="1"/>
</dbReference>
<dbReference type="InterPro" id="IPR027417">
    <property type="entry name" value="P-loop_NTPase"/>
</dbReference>
<reference evidence="10" key="2">
    <citation type="submission" date="2020-09" db="EMBL/GenBank/DDBJ databases">
        <authorList>
            <person name="Sun Q."/>
            <person name="Zhou Y."/>
        </authorList>
    </citation>
    <scope>NUCLEOTIDE SEQUENCE</scope>
    <source>
        <strain evidence="10">CGMCC 1.12426</strain>
    </source>
</reference>
<feature type="domain" description="Polysaccharide chain length determinant N-terminal" evidence="9">
    <location>
        <begin position="15"/>
        <end position="105"/>
    </location>
</feature>
<feature type="coiled-coil region" evidence="6">
    <location>
        <begin position="211"/>
        <end position="268"/>
    </location>
</feature>
<proteinExistence type="predicted"/>
<feature type="region of interest" description="Disordered" evidence="7">
    <location>
        <begin position="471"/>
        <end position="506"/>
    </location>
</feature>
<feature type="coiled-coil region" evidence="6">
    <location>
        <begin position="294"/>
        <end position="406"/>
    </location>
</feature>
<comment type="caution">
    <text evidence="10">The sequence shown here is derived from an EMBL/GenBank/DDBJ whole genome shotgun (WGS) entry which is preliminary data.</text>
</comment>
<feature type="transmembrane region" description="Helical" evidence="8">
    <location>
        <begin position="30"/>
        <end position="49"/>
    </location>
</feature>
<reference evidence="10" key="1">
    <citation type="journal article" date="2014" name="Int. J. Syst. Evol. Microbiol.">
        <title>Complete genome sequence of Corynebacterium casei LMG S-19264T (=DSM 44701T), isolated from a smear-ripened cheese.</title>
        <authorList>
            <consortium name="US DOE Joint Genome Institute (JGI-PGF)"/>
            <person name="Walter F."/>
            <person name="Albersmeier A."/>
            <person name="Kalinowski J."/>
            <person name="Ruckert C."/>
        </authorList>
    </citation>
    <scope>NUCLEOTIDE SEQUENCE</scope>
    <source>
        <strain evidence="10">CGMCC 1.12426</strain>
    </source>
</reference>
<evidence type="ECO:0000256" key="1">
    <source>
        <dbReference type="ARBA" id="ARBA00004651"/>
    </source>
</evidence>
<dbReference type="PANTHER" id="PTHR32309">
    <property type="entry name" value="TYROSINE-PROTEIN KINASE"/>
    <property type="match status" value="1"/>
</dbReference>
<evidence type="ECO:0000256" key="3">
    <source>
        <dbReference type="ARBA" id="ARBA00022692"/>
    </source>
</evidence>
<keyword evidence="11" id="KW-1185">Reference proteome</keyword>
<dbReference type="PANTHER" id="PTHR32309:SF13">
    <property type="entry name" value="FERRIC ENTEROBACTIN TRANSPORT PROTEIN FEPE"/>
    <property type="match status" value="1"/>
</dbReference>
<keyword evidence="3 8" id="KW-0812">Transmembrane</keyword>
<evidence type="ECO:0000256" key="7">
    <source>
        <dbReference type="SAM" id="MobiDB-lite"/>
    </source>
</evidence>
<evidence type="ECO:0000313" key="11">
    <source>
        <dbReference type="Proteomes" id="UP000605148"/>
    </source>
</evidence>
<keyword evidence="5 8" id="KW-0472">Membrane</keyword>
<keyword evidence="2" id="KW-1003">Cell membrane</keyword>
<evidence type="ECO:0000313" key="10">
    <source>
        <dbReference type="EMBL" id="GGB54917.1"/>
    </source>
</evidence>
<keyword evidence="4 8" id="KW-1133">Transmembrane helix</keyword>
<keyword evidence="6" id="KW-0175">Coiled coil</keyword>
<gene>
    <name evidence="10" type="primary">exoP</name>
    <name evidence="10" type="ORF">GCM10011316_28760</name>
</gene>